<proteinExistence type="predicted"/>
<sequence length="108" mass="12505">MLQQCFLMAEKITRTWKIDDDIANELDAFCARTHLGRGEAIQLGAWIVIHTSPEEKQALLEMMDARRDIPISIGTMIDRQRADQKAVERLKRQQDEQAKRTRRKKGNG</sequence>
<dbReference type="EMBL" id="LAZR01061576">
    <property type="protein sequence ID" value="KKK63309.1"/>
    <property type="molecule type" value="Genomic_DNA"/>
</dbReference>
<gene>
    <name evidence="2" type="ORF">LCGC14_2995570</name>
</gene>
<name>A0A0F8ZA23_9ZZZZ</name>
<feature type="compositionally biased region" description="Basic and acidic residues" evidence="1">
    <location>
        <begin position="83"/>
        <end position="99"/>
    </location>
</feature>
<accession>A0A0F8ZA23</accession>
<comment type="caution">
    <text evidence="2">The sequence shown here is derived from an EMBL/GenBank/DDBJ whole genome shotgun (WGS) entry which is preliminary data.</text>
</comment>
<dbReference type="AlphaFoldDB" id="A0A0F8ZA23"/>
<evidence type="ECO:0000313" key="2">
    <source>
        <dbReference type="EMBL" id="KKK63309.1"/>
    </source>
</evidence>
<reference evidence="2" key="1">
    <citation type="journal article" date="2015" name="Nature">
        <title>Complex archaea that bridge the gap between prokaryotes and eukaryotes.</title>
        <authorList>
            <person name="Spang A."/>
            <person name="Saw J.H."/>
            <person name="Jorgensen S.L."/>
            <person name="Zaremba-Niedzwiedzka K."/>
            <person name="Martijn J."/>
            <person name="Lind A.E."/>
            <person name="van Eijk R."/>
            <person name="Schleper C."/>
            <person name="Guy L."/>
            <person name="Ettema T.J."/>
        </authorList>
    </citation>
    <scope>NUCLEOTIDE SEQUENCE</scope>
</reference>
<protein>
    <submittedName>
        <fullName evidence="2">Uncharacterized protein</fullName>
    </submittedName>
</protein>
<feature type="region of interest" description="Disordered" evidence="1">
    <location>
        <begin position="83"/>
        <end position="108"/>
    </location>
</feature>
<organism evidence="2">
    <name type="scientific">marine sediment metagenome</name>
    <dbReference type="NCBI Taxonomy" id="412755"/>
    <lineage>
        <taxon>unclassified sequences</taxon>
        <taxon>metagenomes</taxon>
        <taxon>ecological metagenomes</taxon>
    </lineage>
</organism>
<evidence type="ECO:0000256" key="1">
    <source>
        <dbReference type="SAM" id="MobiDB-lite"/>
    </source>
</evidence>